<dbReference type="InterPro" id="IPR029044">
    <property type="entry name" value="Nucleotide-diphossugar_trans"/>
</dbReference>
<evidence type="ECO:0000256" key="5">
    <source>
        <dbReference type="ARBA" id="ARBA00022741"/>
    </source>
</evidence>
<name>D2UY77_NAEGR</name>
<dbReference type="Proteomes" id="UP000006671">
    <property type="component" value="Unassembled WGS sequence"/>
</dbReference>
<dbReference type="GO" id="GO:0005525">
    <property type="term" value="F:GTP binding"/>
    <property type="evidence" value="ECO:0007669"/>
    <property type="project" value="UniProtKB-KW"/>
</dbReference>
<reference evidence="9 10" key="1">
    <citation type="journal article" date="2010" name="Cell">
        <title>The genome of Naegleria gruberi illuminates early eukaryotic versatility.</title>
        <authorList>
            <person name="Fritz-Laylin L.K."/>
            <person name="Prochnik S.E."/>
            <person name="Ginger M.L."/>
            <person name="Dacks J.B."/>
            <person name="Carpenter M.L."/>
            <person name="Field M.C."/>
            <person name="Kuo A."/>
            <person name="Paredez A."/>
            <person name="Chapman J."/>
            <person name="Pham J."/>
            <person name="Shu S."/>
            <person name="Neupane R."/>
            <person name="Cipriano M."/>
            <person name="Mancuso J."/>
            <person name="Tu H."/>
            <person name="Salamov A."/>
            <person name="Lindquist E."/>
            <person name="Shapiro H."/>
            <person name="Lucas S."/>
            <person name="Grigoriev I.V."/>
            <person name="Cande W.Z."/>
            <person name="Fulton C."/>
            <person name="Rokhsar D.S."/>
            <person name="Dawson S.C."/>
        </authorList>
    </citation>
    <scope>NUCLEOTIDE SEQUENCE [LARGE SCALE GENOMIC DNA]</scope>
    <source>
        <strain evidence="9 10">NEG-M</strain>
    </source>
</reference>
<evidence type="ECO:0000256" key="6">
    <source>
        <dbReference type="ARBA" id="ARBA00023134"/>
    </source>
</evidence>
<dbReference type="FunCoup" id="D2UY77">
    <property type="interactions" value="249"/>
</dbReference>
<dbReference type="AlphaFoldDB" id="D2UY77"/>
<dbReference type="InterPro" id="IPR005835">
    <property type="entry name" value="NTP_transferase_dom"/>
</dbReference>
<evidence type="ECO:0000256" key="1">
    <source>
        <dbReference type="ARBA" id="ARBA00004823"/>
    </source>
</evidence>
<dbReference type="eggNOG" id="KOG1322">
    <property type="taxonomic scope" value="Eukaryota"/>
</dbReference>
<dbReference type="EMBL" id="GG738845">
    <property type="protein sequence ID" value="EFC50748.1"/>
    <property type="molecule type" value="Genomic_DNA"/>
</dbReference>
<dbReference type="Pfam" id="PF00483">
    <property type="entry name" value="NTP_transferase"/>
    <property type="match status" value="1"/>
</dbReference>
<evidence type="ECO:0000256" key="4">
    <source>
        <dbReference type="ARBA" id="ARBA00022679"/>
    </source>
</evidence>
<dbReference type="Gene3D" id="2.160.10.10">
    <property type="entry name" value="Hexapeptide repeat proteins"/>
    <property type="match status" value="1"/>
</dbReference>
<keyword evidence="6" id="KW-0342">GTP-binding</keyword>
<evidence type="ECO:0000256" key="2">
    <source>
        <dbReference type="ARBA" id="ARBA00007274"/>
    </source>
</evidence>
<proteinExistence type="inferred from homology"/>
<dbReference type="UniPathway" id="UPA00126">
    <property type="reaction ID" value="UER00930"/>
</dbReference>
<dbReference type="InterPro" id="IPR045233">
    <property type="entry name" value="GMPPB_N"/>
</dbReference>
<dbReference type="InterPro" id="IPR050486">
    <property type="entry name" value="Mannose-1P_guanyltransferase"/>
</dbReference>
<keyword evidence="4" id="KW-0808">Transferase</keyword>
<dbReference type="STRING" id="5762.D2UY77"/>
<dbReference type="PANTHER" id="PTHR22572">
    <property type="entry name" value="SUGAR-1-PHOSPHATE GUANYL TRANSFERASE"/>
    <property type="match status" value="1"/>
</dbReference>
<dbReference type="OrthoDB" id="1733332at2759"/>
<dbReference type="InterPro" id="IPR056729">
    <property type="entry name" value="GMPPB_C"/>
</dbReference>
<dbReference type="OMA" id="GPNCWIC"/>
<dbReference type="GeneID" id="8859071"/>
<evidence type="ECO:0000256" key="3">
    <source>
        <dbReference type="ARBA" id="ARBA00012387"/>
    </source>
</evidence>
<dbReference type="GO" id="GO:0004475">
    <property type="term" value="F:mannose-1-phosphate guanylyltransferase (GTP) activity"/>
    <property type="evidence" value="ECO:0007669"/>
    <property type="project" value="UniProtKB-EC"/>
</dbReference>
<keyword evidence="10" id="KW-1185">Reference proteome</keyword>
<comment type="similarity">
    <text evidence="2">Belongs to the transferase hexapeptide repeat family.</text>
</comment>
<dbReference type="Pfam" id="PF25087">
    <property type="entry name" value="GMPPB_C"/>
    <property type="match status" value="1"/>
</dbReference>
<evidence type="ECO:0000313" key="9">
    <source>
        <dbReference type="EMBL" id="EFC50748.1"/>
    </source>
</evidence>
<dbReference type="EC" id="2.7.7.13" evidence="3"/>
<dbReference type="KEGG" id="ngr:NAEGRDRAFT_61373"/>
<sequence>MKVKALILVGGYGTRLRPLTFSTAKPLIHFANKPIVVHQIEALKKAGCTEIVLAVNYKPQEMIDAMKKYEEKYQVKITYSVENEPLGTAGPLALARDILGADETEYFFVLNSDVICEYSLDELLEYHKNHGKEGTIMVTKVDDPSKYGVVVTQDGKQGEIEKFVEKPKTFVGDRINAGIYVFSTKVLERIELRPTSIEREIFPLMARDKELYAMDLKGFWMDIGQPKDYITGMCMYLSSDKHLRENSQHFAKNPEDGSYKIINESTVLLGENVKIGRGAVIGPNVVLGDNVTIGEGARVTRSTIFESAHVKEHALVKSSIIGWKSSVGKWSRIANDTVLGEDTHVSDEVFVNNVKVLPHKTVGEDILEPGQIVM</sequence>
<protein>
    <recommendedName>
        <fullName evidence="3">mannose-1-phosphate guanylyltransferase</fullName>
        <ecNumber evidence="3">2.7.7.13</ecNumber>
    </recommendedName>
</protein>
<dbReference type="FunFam" id="3.90.550.10:FF:000013">
    <property type="entry name" value="mannose-1-phosphate guanyltransferase beta"/>
    <property type="match status" value="1"/>
</dbReference>
<comment type="pathway">
    <text evidence="1">Nucleotide-sugar biosynthesis; GDP-alpha-D-mannose biosynthesis; GDP-alpha-D-mannose from alpha-D-mannose 1-phosphate (GTP route): step 1/1.</text>
</comment>
<feature type="domain" description="Nucleotidyl transferase" evidence="7">
    <location>
        <begin position="4"/>
        <end position="237"/>
    </location>
</feature>
<dbReference type="CDD" id="cd06425">
    <property type="entry name" value="M1P_guanylylT_B_like_N"/>
    <property type="match status" value="1"/>
</dbReference>
<dbReference type="RefSeq" id="XP_002683492.1">
    <property type="nucleotide sequence ID" value="XM_002683446.1"/>
</dbReference>
<dbReference type="InParanoid" id="D2UY77"/>
<gene>
    <name evidence="9" type="ORF">NAEGRDRAFT_61373</name>
</gene>
<evidence type="ECO:0000259" key="7">
    <source>
        <dbReference type="Pfam" id="PF00483"/>
    </source>
</evidence>
<dbReference type="Gene3D" id="3.90.550.10">
    <property type="entry name" value="Spore Coat Polysaccharide Biosynthesis Protein SpsA, Chain A"/>
    <property type="match status" value="1"/>
</dbReference>
<evidence type="ECO:0000259" key="8">
    <source>
        <dbReference type="Pfam" id="PF25087"/>
    </source>
</evidence>
<keyword evidence="5" id="KW-0547">Nucleotide-binding</keyword>
<organism evidence="10">
    <name type="scientific">Naegleria gruberi</name>
    <name type="common">Amoeba</name>
    <dbReference type="NCBI Taxonomy" id="5762"/>
    <lineage>
        <taxon>Eukaryota</taxon>
        <taxon>Discoba</taxon>
        <taxon>Heterolobosea</taxon>
        <taxon>Tetramitia</taxon>
        <taxon>Eutetramitia</taxon>
        <taxon>Vahlkampfiidae</taxon>
        <taxon>Naegleria</taxon>
    </lineage>
</organism>
<feature type="domain" description="Mannose-1-phosphate guanyltransferase C-terminal" evidence="8">
    <location>
        <begin position="266"/>
        <end position="372"/>
    </location>
</feature>
<dbReference type="GO" id="GO:0009298">
    <property type="term" value="P:GDP-mannose biosynthetic process"/>
    <property type="evidence" value="ECO:0007669"/>
    <property type="project" value="UniProtKB-UniPathway"/>
</dbReference>
<dbReference type="SUPFAM" id="SSF53448">
    <property type="entry name" value="Nucleotide-diphospho-sugar transferases"/>
    <property type="match status" value="1"/>
</dbReference>
<accession>D2UY77</accession>
<evidence type="ECO:0000313" key="10">
    <source>
        <dbReference type="Proteomes" id="UP000006671"/>
    </source>
</evidence>
<dbReference type="VEuPathDB" id="AmoebaDB:NAEGRDRAFT_61373"/>